<keyword evidence="1" id="KW-0802">TPR repeat</keyword>
<evidence type="ECO:0000256" key="1">
    <source>
        <dbReference type="ARBA" id="ARBA00022803"/>
    </source>
</evidence>
<dbReference type="PANTHER" id="PTHR31859:SF7">
    <property type="entry name" value="TETRATRICOPEPTIDE REPEAT PROTEIN 39A"/>
    <property type="match status" value="1"/>
</dbReference>
<evidence type="ECO:0000313" key="3">
    <source>
        <dbReference type="Proteomes" id="UP000289886"/>
    </source>
</evidence>
<protein>
    <submittedName>
        <fullName evidence="2">Tetratricopeptide repeat protein 39A</fullName>
    </submittedName>
</protein>
<dbReference type="EMBL" id="SCEB01215257">
    <property type="protein sequence ID" value="RXM30510.1"/>
    <property type="molecule type" value="Genomic_DNA"/>
</dbReference>
<dbReference type="AlphaFoldDB" id="A0A444U5S4"/>
<dbReference type="Proteomes" id="UP000289886">
    <property type="component" value="Unassembled WGS sequence"/>
</dbReference>
<sequence length="108" mass="12286">MSYLFATLTSTPINTGVANNSIPGDLDTCLKECMEAQYLFLNNKFEESMDKLRLQISDSMYHSLIYATIVEMQAMMTFEHDDIINAGSTMKEAQAVCQRWGREGFRDP</sequence>
<accession>A0A444U5S4</accession>
<organism evidence="2 3">
    <name type="scientific">Acipenser ruthenus</name>
    <name type="common">Sterlet sturgeon</name>
    <dbReference type="NCBI Taxonomy" id="7906"/>
    <lineage>
        <taxon>Eukaryota</taxon>
        <taxon>Metazoa</taxon>
        <taxon>Chordata</taxon>
        <taxon>Craniata</taxon>
        <taxon>Vertebrata</taxon>
        <taxon>Euteleostomi</taxon>
        <taxon>Actinopterygii</taxon>
        <taxon>Chondrostei</taxon>
        <taxon>Acipenseriformes</taxon>
        <taxon>Acipenseridae</taxon>
        <taxon>Acipenser</taxon>
    </lineage>
</organism>
<evidence type="ECO:0000313" key="2">
    <source>
        <dbReference type="EMBL" id="RXM30510.1"/>
    </source>
</evidence>
<dbReference type="Pfam" id="PF10300">
    <property type="entry name" value="Iml2-TPR_39"/>
    <property type="match status" value="1"/>
</dbReference>
<reference evidence="2 3" key="1">
    <citation type="submission" date="2019-01" db="EMBL/GenBank/DDBJ databases">
        <title>Draft Genome and Complete Hox-Cluster Characterization of the Sterlet Sturgeon (Acipenser ruthenus).</title>
        <authorList>
            <person name="Wei Q."/>
        </authorList>
    </citation>
    <scope>NUCLEOTIDE SEQUENCE [LARGE SCALE GENOMIC DNA]</scope>
    <source>
        <strain evidence="2">WHYD16114868_AA</strain>
        <tissue evidence="2">Blood</tissue>
    </source>
</reference>
<gene>
    <name evidence="2" type="ORF">EOD39_7825</name>
</gene>
<keyword evidence="3" id="KW-1185">Reference proteome</keyword>
<comment type="caution">
    <text evidence="2">The sequence shown here is derived from an EMBL/GenBank/DDBJ whole genome shotgun (WGS) entry which is preliminary data.</text>
</comment>
<dbReference type="InterPro" id="IPR019412">
    <property type="entry name" value="IML2/TPR_39"/>
</dbReference>
<dbReference type="PANTHER" id="PTHR31859">
    <property type="entry name" value="TETRATRICOPEPTIDE REPEAT PROTEIN 39 FAMILY MEMBER"/>
    <property type="match status" value="1"/>
</dbReference>
<name>A0A444U5S4_ACIRT</name>
<proteinExistence type="predicted"/>